<dbReference type="KEGG" id="fit:Fi14EGH31_25670"/>
<gene>
    <name evidence="2" type="ORF">Fi14EGH31_25670</name>
</gene>
<keyword evidence="1" id="KW-0812">Transmembrane</keyword>
<reference evidence="3" key="1">
    <citation type="submission" date="2020-09" db="EMBL/GenBank/DDBJ databases">
        <title>Complete genome sequencing of Faecalibacillus intestinalis strain 14EGH31.</title>
        <authorList>
            <person name="Sakamoto M."/>
            <person name="Murakami T."/>
            <person name="Mori H."/>
        </authorList>
    </citation>
    <scope>NUCLEOTIDE SEQUENCE [LARGE SCALE GENOMIC DNA]</scope>
    <source>
        <strain evidence="3">14EGH31</strain>
    </source>
</reference>
<name>A0A7I8E8C0_9FIRM</name>
<keyword evidence="1" id="KW-0472">Membrane</keyword>
<dbReference type="Proteomes" id="UP000593842">
    <property type="component" value="Chromosome"/>
</dbReference>
<accession>A0A7I8E8C0</accession>
<feature type="transmembrane region" description="Helical" evidence="1">
    <location>
        <begin position="6"/>
        <end position="32"/>
    </location>
</feature>
<evidence type="ECO:0000256" key="1">
    <source>
        <dbReference type="SAM" id="Phobius"/>
    </source>
</evidence>
<keyword evidence="1" id="KW-1133">Transmembrane helix</keyword>
<organism evidence="2 3">
    <name type="scientific">Faecalibacillus intestinalis</name>
    <dbReference type="NCBI Taxonomy" id="1982626"/>
    <lineage>
        <taxon>Bacteria</taxon>
        <taxon>Bacillati</taxon>
        <taxon>Bacillota</taxon>
        <taxon>Erysipelotrichia</taxon>
        <taxon>Erysipelotrichales</taxon>
        <taxon>Coprobacillaceae</taxon>
        <taxon>Faecalibacillus</taxon>
    </lineage>
</organism>
<proteinExistence type="predicted"/>
<protein>
    <recommendedName>
        <fullName evidence="4">Holin-like toxin</fullName>
    </recommendedName>
</protein>
<sequence>MTAYEAIMIMLGTLTLMMSIISIVIKLLLYIIENNAKK</sequence>
<dbReference type="AlphaFoldDB" id="A0A7I8E8C0"/>
<evidence type="ECO:0000313" key="3">
    <source>
        <dbReference type="Proteomes" id="UP000593842"/>
    </source>
</evidence>
<evidence type="ECO:0008006" key="4">
    <source>
        <dbReference type="Google" id="ProtNLM"/>
    </source>
</evidence>
<evidence type="ECO:0000313" key="2">
    <source>
        <dbReference type="EMBL" id="BCL58855.1"/>
    </source>
</evidence>
<dbReference type="EMBL" id="AP024085">
    <property type="protein sequence ID" value="BCL58855.1"/>
    <property type="molecule type" value="Genomic_DNA"/>
</dbReference>